<dbReference type="GO" id="GO:0043709">
    <property type="term" value="P:cell adhesion involved in single-species biofilm formation"/>
    <property type="evidence" value="ECO:0007669"/>
    <property type="project" value="TreeGrafter"/>
</dbReference>
<feature type="compositionally biased region" description="Basic and acidic residues" evidence="3">
    <location>
        <begin position="474"/>
        <end position="489"/>
    </location>
</feature>
<dbReference type="SUPFAM" id="SSF55073">
    <property type="entry name" value="Nucleotide cyclase"/>
    <property type="match status" value="1"/>
</dbReference>
<dbReference type="CDD" id="cd12914">
    <property type="entry name" value="PDC1_DGC_like"/>
    <property type="match status" value="1"/>
</dbReference>
<dbReference type="GO" id="GO:0005886">
    <property type="term" value="C:plasma membrane"/>
    <property type="evidence" value="ECO:0007669"/>
    <property type="project" value="TreeGrafter"/>
</dbReference>
<keyword evidence="7" id="KW-1185">Reference proteome</keyword>
<dbReference type="GO" id="GO:1902201">
    <property type="term" value="P:negative regulation of bacterial-type flagellum-dependent cell motility"/>
    <property type="evidence" value="ECO:0007669"/>
    <property type="project" value="TreeGrafter"/>
</dbReference>
<dbReference type="PROSITE" id="PS50887">
    <property type="entry name" value="GGDEF"/>
    <property type="match status" value="1"/>
</dbReference>
<evidence type="ECO:0000256" key="3">
    <source>
        <dbReference type="SAM" id="MobiDB-lite"/>
    </source>
</evidence>
<dbReference type="InterPro" id="IPR029787">
    <property type="entry name" value="Nucleotide_cyclase"/>
</dbReference>
<feature type="domain" description="GGDEF" evidence="5">
    <location>
        <begin position="336"/>
        <end position="470"/>
    </location>
</feature>
<dbReference type="CDD" id="cd12915">
    <property type="entry name" value="PDC2_DGC_like"/>
    <property type="match status" value="1"/>
</dbReference>
<feature type="transmembrane region" description="Helical" evidence="4">
    <location>
        <begin position="267"/>
        <end position="292"/>
    </location>
</feature>
<dbReference type="EMBL" id="CP063362">
    <property type="protein sequence ID" value="QRG05510.1"/>
    <property type="molecule type" value="Genomic_DNA"/>
</dbReference>
<dbReference type="InterPro" id="IPR050469">
    <property type="entry name" value="Diguanylate_Cyclase"/>
</dbReference>
<keyword evidence="4" id="KW-1133">Transmembrane helix</keyword>
<organism evidence="6 7">
    <name type="scientific">Xanthobacter dioxanivorans</name>
    <dbReference type="NCBI Taxonomy" id="2528964"/>
    <lineage>
        <taxon>Bacteria</taxon>
        <taxon>Pseudomonadati</taxon>
        <taxon>Pseudomonadota</taxon>
        <taxon>Alphaproteobacteria</taxon>
        <taxon>Hyphomicrobiales</taxon>
        <taxon>Xanthobacteraceae</taxon>
        <taxon>Xanthobacter</taxon>
    </lineage>
</organism>
<protein>
    <recommendedName>
        <fullName evidence="1">diguanylate cyclase</fullName>
        <ecNumber evidence="1">2.7.7.65</ecNumber>
    </recommendedName>
</protein>
<evidence type="ECO:0000259" key="5">
    <source>
        <dbReference type="PROSITE" id="PS50887"/>
    </source>
</evidence>
<dbReference type="EC" id="2.7.7.65" evidence="1"/>
<sequence>MIFIICGLQISDLWRARRAKWEEVTTSLVNLHKTLSTSIDRNLSLLDLSLIGAQEAVQLPGVMELDPELRRRIVFDRSTSAQFMGALLILDAKGEILIESEQVASPQFNLSDRDYFVAHKSATVGLYVSKPLFSRIRSGEPTIVLSRRLNGPDGTFQGIAMAAIRIAYFQSLFEGIDLGEGGVLRIDNLDGTVIFREPPINGAADIGAAGGPPLLRDQGKPYAVLVRPGRLDGVERLYVSGEVGGFPLTLTVGTSVSGMFAGWNTRALVTGALTFLVCTLLAFTVAALTAALRRSEEMEAELERLAVTDPLTGLPNRRALDLFLAGEVRRARREDSSLSLLMIDVDHFKTVNDRFGHAAGDIVLRQIGQLIAASVRRAGDFTARFGGEEFVVVLPATTQEGAVRVAEGIRSRVEAARFLAGDGAEPRVTVSIGVATASSPAALEDLIQRSDIALYQAKNSGRNRVSAIDLDKAADTADLEKDGSPKARPDAASARQSL</sequence>
<dbReference type="FunFam" id="3.30.70.270:FF:000001">
    <property type="entry name" value="Diguanylate cyclase domain protein"/>
    <property type="match status" value="1"/>
</dbReference>
<dbReference type="RefSeq" id="WP_203192375.1">
    <property type="nucleotide sequence ID" value="NZ_CP063362.1"/>
</dbReference>
<feature type="region of interest" description="Disordered" evidence="3">
    <location>
        <begin position="474"/>
        <end position="498"/>
    </location>
</feature>
<evidence type="ECO:0000256" key="2">
    <source>
        <dbReference type="ARBA" id="ARBA00034247"/>
    </source>
</evidence>
<dbReference type="Gene3D" id="3.30.70.270">
    <property type="match status" value="1"/>
</dbReference>
<evidence type="ECO:0000313" key="6">
    <source>
        <dbReference type="EMBL" id="QRG05510.1"/>
    </source>
</evidence>
<dbReference type="Pfam" id="PF00990">
    <property type="entry name" value="GGDEF"/>
    <property type="match status" value="1"/>
</dbReference>
<proteinExistence type="predicted"/>
<accession>A0A974PM50</accession>
<comment type="catalytic activity">
    <reaction evidence="2">
        <text>2 GTP = 3',3'-c-di-GMP + 2 diphosphate</text>
        <dbReference type="Rhea" id="RHEA:24898"/>
        <dbReference type="ChEBI" id="CHEBI:33019"/>
        <dbReference type="ChEBI" id="CHEBI:37565"/>
        <dbReference type="ChEBI" id="CHEBI:58805"/>
        <dbReference type="EC" id="2.7.7.65"/>
    </reaction>
</comment>
<dbReference type="KEGG" id="xdi:EZH22_20895"/>
<dbReference type="CDD" id="cd01949">
    <property type="entry name" value="GGDEF"/>
    <property type="match status" value="1"/>
</dbReference>
<dbReference type="PANTHER" id="PTHR45138:SF9">
    <property type="entry name" value="DIGUANYLATE CYCLASE DGCM-RELATED"/>
    <property type="match status" value="1"/>
</dbReference>
<evidence type="ECO:0000256" key="4">
    <source>
        <dbReference type="SAM" id="Phobius"/>
    </source>
</evidence>
<dbReference type="Proteomes" id="UP000596427">
    <property type="component" value="Chromosome"/>
</dbReference>
<feature type="transmembrane region" description="Helical" evidence="4">
    <location>
        <begin position="237"/>
        <end position="261"/>
    </location>
</feature>
<dbReference type="InterPro" id="IPR043128">
    <property type="entry name" value="Rev_trsase/Diguanyl_cyclase"/>
</dbReference>
<dbReference type="SMART" id="SM00267">
    <property type="entry name" value="GGDEF"/>
    <property type="match status" value="1"/>
</dbReference>
<name>A0A974PM50_9HYPH</name>
<dbReference type="GO" id="GO:0052621">
    <property type="term" value="F:diguanylate cyclase activity"/>
    <property type="evidence" value="ECO:0007669"/>
    <property type="project" value="UniProtKB-EC"/>
</dbReference>
<dbReference type="InterPro" id="IPR000160">
    <property type="entry name" value="GGDEF_dom"/>
</dbReference>
<dbReference type="NCBIfam" id="TIGR00254">
    <property type="entry name" value="GGDEF"/>
    <property type="match status" value="1"/>
</dbReference>
<dbReference type="PANTHER" id="PTHR45138">
    <property type="entry name" value="REGULATORY COMPONENTS OF SENSORY TRANSDUCTION SYSTEM"/>
    <property type="match status" value="1"/>
</dbReference>
<dbReference type="AlphaFoldDB" id="A0A974PM50"/>
<dbReference type="Gene3D" id="3.30.450.20">
    <property type="entry name" value="PAS domain"/>
    <property type="match status" value="2"/>
</dbReference>
<reference evidence="6 7" key="1">
    <citation type="submission" date="2020-10" db="EMBL/GenBank/DDBJ databases">
        <title>Degradation of 1,4-Dioxane by Xanthobacter sp. YN2, via a Novel Group-2 Soluble Di-Iron Monooxygenase.</title>
        <authorList>
            <person name="Ma F."/>
            <person name="Wang Y."/>
            <person name="Yang J."/>
            <person name="Guo H."/>
            <person name="Su D."/>
            <person name="Yu L."/>
        </authorList>
    </citation>
    <scope>NUCLEOTIDE SEQUENCE [LARGE SCALE GENOMIC DNA]</scope>
    <source>
        <strain evidence="6 7">YN2</strain>
    </source>
</reference>
<gene>
    <name evidence="6" type="ORF">EZH22_20895</name>
</gene>
<keyword evidence="4" id="KW-0472">Membrane</keyword>
<keyword evidence="4" id="KW-0812">Transmembrane</keyword>
<evidence type="ECO:0000256" key="1">
    <source>
        <dbReference type="ARBA" id="ARBA00012528"/>
    </source>
</evidence>
<evidence type="ECO:0000313" key="7">
    <source>
        <dbReference type="Proteomes" id="UP000596427"/>
    </source>
</evidence>